<name>A0A5D2Q6U6_GOSTO</name>
<proteinExistence type="predicted"/>
<evidence type="ECO:0000313" key="2">
    <source>
        <dbReference type="Proteomes" id="UP000322667"/>
    </source>
</evidence>
<dbReference type="AlphaFoldDB" id="A0A5D2Q6U6"/>
<evidence type="ECO:0000313" key="1">
    <source>
        <dbReference type="EMBL" id="TYI24098.1"/>
    </source>
</evidence>
<reference evidence="1 2" key="1">
    <citation type="submission" date="2019-07" db="EMBL/GenBank/DDBJ databases">
        <title>WGS assembly of Gossypium tomentosum.</title>
        <authorList>
            <person name="Chen Z.J."/>
            <person name="Sreedasyam A."/>
            <person name="Ando A."/>
            <person name="Song Q."/>
            <person name="De L."/>
            <person name="Hulse-Kemp A."/>
            <person name="Ding M."/>
            <person name="Ye W."/>
            <person name="Kirkbride R."/>
            <person name="Jenkins J."/>
            <person name="Plott C."/>
            <person name="Lovell J."/>
            <person name="Lin Y.-M."/>
            <person name="Vaughn R."/>
            <person name="Liu B."/>
            <person name="Li W."/>
            <person name="Simpson S."/>
            <person name="Scheffler B."/>
            <person name="Saski C."/>
            <person name="Grover C."/>
            <person name="Hu G."/>
            <person name="Conover J."/>
            <person name="Carlson J."/>
            <person name="Shu S."/>
            <person name="Boston L."/>
            <person name="Williams M."/>
            <person name="Peterson D."/>
            <person name="Mcgee K."/>
            <person name="Jones D."/>
            <person name="Wendel J."/>
            <person name="Stelly D."/>
            <person name="Grimwood J."/>
            <person name="Schmutz J."/>
        </authorList>
    </citation>
    <scope>NUCLEOTIDE SEQUENCE [LARGE SCALE GENOMIC DNA]</scope>
    <source>
        <strain evidence="1">7179.01</strain>
    </source>
</reference>
<dbReference type="Proteomes" id="UP000322667">
    <property type="component" value="Chromosome A06"/>
</dbReference>
<protein>
    <submittedName>
        <fullName evidence="1">Uncharacterized protein</fullName>
    </submittedName>
</protein>
<organism evidence="1 2">
    <name type="scientific">Gossypium tomentosum</name>
    <name type="common">Hawaiian cotton</name>
    <name type="synonym">Gossypium sandvicense</name>
    <dbReference type="NCBI Taxonomy" id="34277"/>
    <lineage>
        <taxon>Eukaryota</taxon>
        <taxon>Viridiplantae</taxon>
        <taxon>Streptophyta</taxon>
        <taxon>Embryophyta</taxon>
        <taxon>Tracheophyta</taxon>
        <taxon>Spermatophyta</taxon>
        <taxon>Magnoliopsida</taxon>
        <taxon>eudicotyledons</taxon>
        <taxon>Gunneridae</taxon>
        <taxon>Pentapetalae</taxon>
        <taxon>rosids</taxon>
        <taxon>malvids</taxon>
        <taxon>Malvales</taxon>
        <taxon>Malvaceae</taxon>
        <taxon>Malvoideae</taxon>
        <taxon>Gossypium</taxon>
    </lineage>
</organism>
<dbReference type="EMBL" id="CM017615">
    <property type="protein sequence ID" value="TYI24098.1"/>
    <property type="molecule type" value="Genomic_DNA"/>
</dbReference>
<sequence length="40" mass="4539">MARFRRCGETAVRRNPLVEAVRENHSWDQSVAALASSRNP</sequence>
<keyword evidence="2" id="KW-1185">Reference proteome</keyword>
<gene>
    <name evidence="1" type="ORF">ES332_A06G209700v1</name>
</gene>
<accession>A0A5D2Q6U6</accession>